<dbReference type="InParanoid" id="L9JJE7"/>
<keyword evidence="9" id="KW-1185">Reference proteome</keyword>
<keyword evidence="3" id="KW-0378">Hydrolase</keyword>
<dbReference type="PRINTS" id="PR00722">
    <property type="entry name" value="CHYMOTRYPSIN"/>
</dbReference>
<dbReference type="GO" id="GO:0004252">
    <property type="term" value="F:serine-type endopeptidase activity"/>
    <property type="evidence" value="ECO:0007669"/>
    <property type="project" value="InterPro"/>
</dbReference>
<dbReference type="InterPro" id="IPR001314">
    <property type="entry name" value="Peptidase_S1A"/>
</dbReference>
<dbReference type="EMBL" id="KB320981">
    <property type="protein sequence ID" value="ELW50429.1"/>
    <property type="molecule type" value="Genomic_DNA"/>
</dbReference>
<dbReference type="GO" id="GO:0006508">
    <property type="term" value="P:proteolysis"/>
    <property type="evidence" value="ECO:0007669"/>
    <property type="project" value="UniProtKB-KW"/>
</dbReference>
<evidence type="ECO:0000256" key="3">
    <source>
        <dbReference type="ARBA" id="ARBA00022801"/>
    </source>
</evidence>
<dbReference type="FunCoup" id="L9JJE7">
    <property type="interactions" value="78"/>
</dbReference>
<dbReference type="CDD" id="cd00190">
    <property type="entry name" value="Tryp_SPc"/>
    <property type="match status" value="1"/>
</dbReference>
<dbReference type="PROSITE" id="PS00135">
    <property type="entry name" value="TRYPSIN_SER"/>
    <property type="match status" value="1"/>
</dbReference>
<dbReference type="PANTHER" id="PTHR24253:SF162">
    <property type="entry name" value="SERINE PROTEASE 48"/>
    <property type="match status" value="1"/>
</dbReference>
<dbReference type="STRING" id="246437.L9JJE7"/>
<evidence type="ECO:0000313" key="8">
    <source>
        <dbReference type="EMBL" id="ELW50429.1"/>
    </source>
</evidence>
<keyword evidence="1 8" id="KW-0645">Protease</keyword>
<evidence type="ECO:0000256" key="4">
    <source>
        <dbReference type="ARBA" id="ARBA00023157"/>
    </source>
</evidence>
<dbReference type="Proteomes" id="UP000011518">
    <property type="component" value="Unassembled WGS sequence"/>
</dbReference>
<evidence type="ECO:0000259" key="7">
    <source>
        <dbReference type="PROSITE" id="PS50240"/>
    </source>
</evidence>
<reference evidence="9" key="1">
    <citation type="submission" date="2012-07" db="EMBL/GenBank/DDBJ databases">
        <title>Genome of the Chinese tree shrew, a rising model animal genetically related to primates.</title>
        <authorList>
            <person name="Zhang G."/>
            <person name="Fan Y."/>
            <person name="Yao Y."/>
            <person name="Huang Z."/>
        </authorList>
    </citation>
    <scope>NUCLEOTIDE SEQUENCE [LARGE SCALE GENOMIC DNA]</scope>
</reference>
<dbReference type="SMART" id="SM00020">
    <property type="entry name" value="Tryp_SPc"/>
    <property type="match status" value="1"/>
</dbReference>
<feature type="chain" id="PRO_5003999254" evidence="6">
    <location>
        <begin position="23"/>
        <end position="306"/>
    </location>
</feature>
<dbReference type="SUPFAM" id="SSF50494">
    <property type="entry name" value="Trypsin-like serine proteases"/>
    <property type="match status" value="1"/>
</dbReference>
<evidence type="ECO:0000256" key="6">
    <source>
        <dbReference type="SAM" id="SignalP"/>
    </source>
</evidence>
<dbReference type="Pfam" id="PF00089">
    <property type="entry name" value="Trypsin"/>
    <property type="match status" value="1"/>
</dbReference>
<sequence>MGPAGRAFWLFLLLVCGRPVYSSRIVGGQEAEVGRWPWQASLLLDQTAVCGGALISDRTWNAFSYSVWLGSINTEYSKKGAEYFVSKIVFHPKHRNITADIALLKLSSKVTFTSFILPICLPGIAKQLTIPASCWVTGWGKVKDSSDNYPSVLREAEVPVIDRQACERLYNPVGVFLPELEPVVKTDMICAGDVHKRKDSCKGDSGGPLSCHIDGVWVQIGVVSRGEECGRLPGIYVSVPYYHKWIWTIISRAEVVGANHRFSWMHFLLSVALLGPFCASGAHTGPGEKAVKQKPRLRTGPGERAQ</sequence>
<reference evidence="9" key="2">
    <citation type="journal article" date="2013" name="Nat. Commun.">
        <title>Genome of the Chinese tree shrew.</title>
        <authorList>
            <person name="Fan Y."/>
            <person name="Huang Z.Y."/>
            <person name="Cao C.C."/>
            <person name="Chen C.S."/>
            <person name="Chen Y.X."/>
            <person name="Fan D.D."/>
            <person name="He J."/>
            <person name="Hou H.L."/>
            <person name="Hu L."/>
            <person name="Hu X.T."/>
            <person name="Jiang X.T."/>
            <person name="Lai R."/>
            <person name="Lang Y.S."/>
            <person name="Liang B."/>
            <person name="Liao S.G."/>
            <person name="Mu D."/>
            <person name="Ma Y.Y."/>
            <person name="Niu Y.Y."/>
            <person name="Sun X.Q."/>
            <person name="Xia J.Q."/>
            <person name="Xiao J."/>
            <person name="Xiong Z.Q."/>
            <person name="Xu L."/>
            <person name="Yang L."/>
            <person name="Zhang Y."/>
            <person name="Zhao W."/>
            <person name="Zhao X.D."/>
            <person name="Zheng Y.T."/>
            <person name="Zhou J.M."/>
            <person name="Zhu Y.B."/>
            <person name="Zhang G.J."/>
            <person name="Wang J."/>
            <person name="Yao Y.G."/>
        </authorList>
    </citation>
    <scope>NUCLEOTIDE SEQUENCE [LARGE SCALE GENOMIC DNA]</scope>
</reference>
<evidence type="ECO:0000256" key="2">
    <source>
        <dbReference type="ARBA" id="ARBA00022729"/>
    </source>
</evidence>
<dbReference type="InterPro" id="IPR033116">
    <property type="entry name" value="TRYPSIN_SER"/>
</dbReference>
<proteinExistence type="predicted"/>
<evidence type="ECO:0000256" key="1">
    <source>
        <dbReference type="ARBA" id="ARBA00022670"/>
    </source>
</evidence>
<dbReference type="PANTHER" id="PTHR24253">
    <property type="entry name" value="TRANSMEMBRANE PROTEASE SERINE"/>
    <property type="match status" value="1"/>
</dbReference>
<gene>
    <name evidence="8" type="ORF">TREES_T100010949</name>
</gene>
<dbReference type="InterPro" id="IPR001254">
    <property type="entry name" value="Trypsin_dom"/>
</dbReference>
<keyword evidence="2 6" id="KW-0732">Signal</keyword>
<dbReference type="eggNOG" id="KOG3627">
    <property type="taxonomic scope" value="Eukaryota"/>
</dbReference>
<dbReference type="PROSITE" id="PS50240">
    <property type="entry name" value="TRYPSIN_DOM"/>
    <property type="match status" value="1"/>
</dbReference>
<evidence type="ECO:0000256" key="5">
    <source>
        <dbReference type="SAM" id="MobiDB-lite"/>
    </source>
</evidence>
<keyword evidence="4" id="KW-1015">Disulfide bond</keyword>
<dbReference type="InterPro" id="IPR043504">
    <property type="entry name" value="Peptidase_S1_PA_chymotrypsin"/>
</dbReference>
<dbReference type="InterPro" id="IPR009003">
    <property type="entry name" value="Peptidase_S1_PA"/>
</dbReference>
<dbReference type="AlphaFoldDB" id="L9JJE7"/>
<name>L9JJE7_TUPCH</name>
<organism evidence="8 9">
    <name type="scientific">Tupaia chinensis</name>
    <name type="common">Chinese tree shrew</name>
    <name type="synonym">Tupaia belangeri chinensis</name>
    <dbReference type="NCBI Taxonomy" id="246437"/>
    <lineage>
        <taxon>Eukaryota</taxon>
        <taxon>Metazoa</taxon>
        <taxon>Chordata</taxon>
        <taxon>Craniata</taxon>
        <taxon>Vertebrata</taxon>
        <taxon>Euteleostomi</taxon>
        <taxon>Mammalia</taxon>
        <taxon>Eutheria</taxon>
        <taxon>Euarchontoglires</taxon>
        <taxon>Scandentia</taxon>
        <taxon>Tupaiidae</taxon>
        <taxon>Tupaia</taxon>
    </lineage>
</organism>
<protein>
    <submittedName>
        <fullName evidence="8">Serine protease 48</fullName>
    </submittedName>
</protein>
<feature type="region of interest" description="Disordered" evidence="5">
    <location>
        <begin position="285"/>
        <end position="306"/>
    </location>
</feature>
<evidence type="ECO:0000313" key="9">
    <source>
        <dbReference type="Proteomes" id="UP000011518"/>
    </source>
</evidence>
<dbReference type="Gene3D" id="2.40.10.10">
    <property type="entry name" value="Trypsin-like serine proteases"/>
    <property type="match status" value="1"/>
</dbReference>
<feature type="domain" description="Peptidase S1" evidence="7">
    <location>
        <begin position="25"/>
        <end position="251"/>
    </location>
</feature>
<feature type="signal peptide" evidence="6">
    <location>
        <begin position="1"/>
        <end position="22"/>
    </location>
</feature>
<dbReference type="FunFam" id="2.40.10.10:FF:000024">
    <property type="entry name" value="Serine protease 53"/>
    <property type="match status" value="1"/>
</dbReference>
<accession>L9JJE7</accession>
<dbReference type="MEROPS" id="S01.325"/>